<evidence type="ECO:0000259" key="1">
    <source>
        <dbReference type="Pfam" id="PF00899"/>
    </source>
</evidence>
<name>A0A975GFY0_9BACT</name>
<protein>
    <submittedName>
        <fullName evidence="2">THIF-type NAD/FAD binding fold-containing protein</fullName>
    </submittedName>
</protein>
<evidence type="ECO:0000313" key="3">
    <source>
        <dbReference type="Proteomes" id="UP000663720"/>
    </source>
</evidence>
<dbReference type="Proteomes" id="UP000663720">
    <property type="component" value="Chromosome"/>
</dbReference>
<gene>
    <name evidence="2" type="ORF">dnl_20150</name>
</gene>
<sequence length="285" mass="31198">MLRSDFIHAIKKDSDSRIFPDGTAYTGISVRTVEKLAEDFKTTGRHVEVSALEHQILPDRYARNMKTFSLQDQLLLLKSQVTIAGLGGLGGLAAEILAREGVGRLNLIDGDKFEDTNLNRQLLCTNELLSVSKVQAAINRIVKINPSIDIDSFDEFLNQDNAEHMIDGSDVVLDCLDNIKTRFILEKAAKKNGIPLVSAAIAGNTGHLTTIFPEDPGLSSVYGILADNKQKGAEDFLGCLSHTACCMASLECSEVIKILLKNGRLLQNQLLIADMAENIFEIIDI</sequence>
<reference evidence="2" key="1">
    <citation type="journal article" date="2021" name="Microb. Physiol.">
        <title>Proteogenomic Insights into the Physiology of Marine, Sulfate-Reducing, Filamentous Desulfonema limicola and Desulfonema magnum.</title>
        <authorList>
            <person name="Schnaars V."/>
            <person name="Wohlbrand L."/>
            <person name="Scheve S."/>
            <person name="Hinrichs C."/>
            <person name="Reinhardt R."/>
            <person name="Rabus R."/>
        </authorList>
    </citation>
    <scope>NUCLEOTIDE SEQUENCE</scope>
    <source>
        <strain evidence="2">5ac10</strain>
    </source>
</reference>
<dbReference type="GO" id="GO:0061504">
    <property type="term" value="P:cyclic threonylcarbamoyladenosine biosynthetic process"/>
    <property type="evidence" value="ECO:0007669"/>
    <property type="project" value="TreeGrafter"/>
</dbReference>
<dbReference type="PANTHER" id="PTHR43267">
    <property type="entry name" value="TRNA THREONYLCARBAMOYLADENOSINE DEHYDRATASE"/>
    <property type="match status" value="1"/>
</dbReference>
<dbReference type="RefSeq" id="WP_207691451.1">
    <property type="nucleotide sequence ID" value="NZ_CP061799.1"/>
</dbReference>
<organism evidence="2 3">
    <name type="scientific">Desulfonema limicola</name>
    <dbReference type="NCBI Taxonomy" id="45656"/>
    <lineage>
        <taxon>Bacteria</taxon>
        <taxon>Pseudomonadati</taxon>
        <taxon>Thermodesulfobacteriota</taxon>
        <taxon>Desulfobacteria</taxon>
        <taxon>Desulfobacterales</taxon>
        <taxon>Desulfococcaceae</taxon>
        <taxon>Desulfonema</taxon>
    </lineage>
</organism>
<dbReference type="CDD" id="cd00757">
    <property type="entry name" value="ThiF_MoeB_HesA_family"/>
    <property type="match status" value="1"/>
</dbReference>
<evidence type="ECO:0000313" key="2">
    <source>
        <dbReference type="EMBL" id="QTA79737.1"/>
    </source>
</evidence>
<dbReference type="PANTHER" id="PTHR43267:SF1">
    <property type="entry name" value="TRNA THREONYLCARBAMOYLADENOSINE DEHYDRATASE"/>
    <property type="match status" value="1"/>
</dbReference>
<keyword evidence="3" id="KW-1185">Reference proteome</keyword>
<dbReference type="InterPro" id="IPR000594">
    <property type="entry name" value="ThiF_NAD_FAD-bd"/>
</dbReference>
<accession>A0A975GFY0</accession>
<dbReference type="SUPFAM" id="SSF69572">
    <property type="entry name" value="Activating enzymes of the ubiquitin-like proteins"/>
    <property type="match status" value="1"/>
</dbReference>
<dbReference type="Gene3D" id="3.40.50.720">
    <property type="entry name" value="NAD(P)-binding Rossmann-like Domain"/>
    <property type="match status" value="1"/>
</dbReference>
<dbReference type="AlphaFoldDB" id="A0A975GFY0"/>
<dbReference type="InterPro" id="IPR045886">
    <property type="entry name" value="ThiF/MoeB/HesA"/>
</dbReference>
<feature type="domain" description="THIF-type NAD/FAD binding fold" evidence="1">
    <location>
        <begin position="61"/>
        <end position="283"/>
    </location>
</feature>
<dbReference type="GO" id="GO:0061503">
    <property type="term" value="F:tRNA threonylcarbamoyladenosine dehydratase"/>
    <property type="evidence" value="ECO:0007669"/>
    <property type="project" value="TreeGrafter"/>
</dbReference>
<dbReference type="GO" id="GO:0008641">
    <property type="term" value="F:ubiquitin-like modifier activating enzyme activity"/>
    <property type="evidence" value="ECO:0007669"/>
    <property type="project" value="InterPro"/>
</dbReference>
<dbReference type="EMBL" id="CP061799">
    <property type="protein sequence ID" value="QTA79737.1"/>
    <property type="molecule type" value="Genomic_DNA"/>
</dbReference>
<dbReference type="Pfam" id="PF00899">
    <property type="entry name" value="ThiF"/>
    <property type="match status" value="1"/>
</dbReference>
<proteinExistence type="predicted"/>
<dbReference type="InterPro" id="IPR035985">
    <property type="entry name" value="Ubiquitin-activating_enz"/>
</dbReference>
<dbReference type="KEGG" id="dli:dnl_20150"/>